<gene>
    <name evidence="1" type="ORF">RCL2_000546200</name>
</gene>
<dbReference type="OrthoDB" id="2424057at2759"/>
<protein>
    <submittedName>
        <fullName evidence="1">Uncharacterized protein</fullName>
    </submittedName>
</protein>
<accession>A0A8H3L121</accession>
<dbReference type="Proteomes" id="UP000615446">
    <property type="component" value="Unassembled WGS sequence"/>
</dbReference>
<dbReference type="AlphaFoldDB" id="A0A8H3L121"/>
<organism evidence="1 2">
    <name type="scientific">Rhizophagus clarus</name>
    <dbReference type="NCBI Taxonomy" id="94130"/>
    <lineage>
        <taxon>Eukaryota</taxon>
        <taxon>Fungi</taxon>
        <taxon>Fungi incertae sedis</taxon>
        <taxon>Mucoromycota</taxon>
        <taxon>Glomeromycotina</taxon>
        <taxon>Glomeromycetes</taxon>
        <taxon>Glomerales</taxon>
        <taxon>Glomeraceae</taxon>
        <taxon>Rhizophagus</taxon>
    </lineage>
</organism>
<evidence type="ECO:0000313" key="2">
    <source>
        <dbReference type="Proteomes" id="UP000615446"/>
    </source>
</evidence>
<reference evidence="1" key="1">
    <citation type="submission" date="2019-10" db="EMBL/GenBank/DDBJ databases">
        <title>Conservation and host-specific expression of non-tandemly repeated heterogenous ribosome RNA gene in arbuscular mycorrhizal fungi.</title>
        <authorList>
            <person name="Maeda T."/>
            <person name="Kobayashi Y."/>
            <person name="Nakagawa T."/>
            <person name="Ezawa T."/>
            <person name="Yamaguchi K."/>
            <person name="Bino T."/>
            <person name="Nishimoto Y."/>
            <person name="Shigenobu S."/>
            <person name="Kawaguchi M."/>
        </authorList>
    </citation>
    <scope>NUCLEOTIDE SEQUENCE</scope>
    <source>
        <strain evidence="1">HR1</strain>
    </source>
</reference>
<name>A0A8H3L121_9GLOM</name>
<sequence length="127" mass="15137">MHSVQKNTKKRGSVSLLSPDEIDKIYQIYSVMYSKGLNHYTYDHLHEELHQQGYRIAEYSGWTYMLKWLSNPEYYRINELGNESIIRNSDSGSFYFQKKDVIIDFSDFNNNCEYVQQVFQVLNSLLK</sequence>
<comment type="caution">
    <text evidence="1">The sequence shown here is derived from an EMBL/GenBank/DDBJ whole genome shotgun (WGS) entry which is preliminary data.</text>
</comment>
<dbReference type="EMBL" id="BLAL01000034">
    <property type="protein sequence ID" value="GES78146.1"/>
    <property type="molecule type" value="Genomic_DNA"/>
</dbReference>
<evidence type="ECO:0000313" key="1">
    <source>
        <dbReference type="EMBL" id="GES78146.1"/>
    </source>
</evidence>
<proteinExistence type="predicted"/>